<dbReference type="Gene3D" id="2.20.110.10">
    <property type="entry name" value="Histone H3 K4-specific methyltransferase SET7/9 N-terminal domain"/>
    <property type="match status" value="1"/>
</dbReference>
<evidence type="ECO:0000313" key="2">
    <source>
        <dbReference type="EMBL" id="KKO06779.1"/>
    </source>
</evidence>
<dbReference type="Pfam" id="PF07661">
    <property type="entry name" value="MORN_2"/>
    <property type="match status" value="1"/>
</dbReference>
<reference evidence="2" key="1">
    <citation type="journal article" date="2015" name="Nature">
        <title>Complex archaea that bridge the gap between prokaryotes and eukaryotes.</title>
        <authorList>
            <person name="Spang A."/>
            <person name="Saw J.H."/>
            <person name="Jorgensen S.L."/>
            <person name="Zaremba-Niedzwiedzka K."/>
            <person name="Martijn J."/>
            <person name="Lind A.E."/>
            <person name="van Eijk R."/>
            <person name="Schleper C."/>
            <person name="Guy L."/>
            <person name="Ettema T.J."/>
        </authorList>
    </citation>
    <scope>NUCLEOTIDE SEQUENCE</scope>
</reference>
<name>A0A0F9YQ57_9ZZZZ</name>
<gene>
    <name evidence="2" type="ORF">LCGC14_0059620</name>
</gene>
<feature type="region of interest" description="Disordered" evidence="1">
    <location>
        <begin position="490"/>
        <end position="513"/>
    </location>
</feature>
<comment type="caution">
    <text evidence="2">The sequence shown here is derived from an EMBL/GenBank/DDBJ whole genome shotgun (WGS) entry which is preliminary data.</text>
</comment>
<dbReference type="SUPFAM" id="SSF82185">
    <property type="entry name" value="Histone H3 K4-specific methyltransferase SET7/9 N-terminal domain"/>
    <property type="match status" value="1"/>
</dbReference>
<sequence length="679" mass="71844">MLIRAVVAISFIFLTASPGTVVAQTYDGQWRVSETVNATACGEGTSVDTYTATVTQSGSSMSVSASGIIRSGTISGNKLSYSVSYPEDGGTLTGSGTITFDGAAAYGSSNWSWTGGSLTCVGTSSISAALLSSPTPTPQPIGTAPALTYLLTGTKIDLSWSATSAAQSYTLFYAPYPAMSPIYSLELGQALLLSERLSVSDAFYIAIQANLEGGGTLLSNIESFHITGVDVVEISDPKSDISAIIYGENGNSLVTLNSSSTSEAVLNFKDGKQGVMLGDINGRLLELRVEGFTAKLSYGLGTKQITITAPDGSTSMLSTSSLSQAASCSRPSECSTAAGIVSNLESDEVSVFERLVDDAIDTFRNISTVPFCAQPVGAPVCNTVETYAERADTLRERLTNRVQTNISRIGNALTCTVSTDKCSETAAKEAPKILRQLNNNTSITPPTAGFNIGAEKATPKDAWKEYLGDGSFTMVELPCSEDVFASMRPECGGDDVNSPTGSGSGDGSVAPESPNIDASFDNVIARCVDTPADIGCFNAEDFPIGVHKHFSNVNTNRYLSIEDHYSGYTLKRTRYYASGAVSYTSSSVYIENEYGTLYWAEDGESKSYYEDGTLKLIQNFKRGALDGISNHYRENGVIRTSSTYKDGKLDGALNTYDSNGKLINTSIFSNGVKISSTNF</sequence>
<proteinExistence type="predicted"/>
<accession>A0A0F9YQ57</accession>
<dbReference type="InterPro" id="IPR011652">
    <property type="entry name" value="MORN_2"/>
</dbReference>
<evidence type="ECO:0008006" key="3">
    <source>
        <dbReference type="Google" id="ProtNLM"/>
    </source>
</evidence>
<protein>
    <recommendedName>
        <fullName evidence="3">Fibronectin type-III domain-containing protein</fullName>
    </recommendedName>
</protein>
<dbReference type="AlphaFoldDB" id="A0A0F9YQ57"/>
<dbReference type="EMBL" id="LAZR01000014">
    <property type="protein sequence ID" value="KKO06779.1"/>
    <property type="molecule type" value="Genomic_DNA"/>
</dbReference>
<organism evidence="2">
    <name type="scientific">marine sediment metagenome</name>
    <dbReference type="NCBI Taxonomy" id="412755"/>
    <lineage>
        <taxon>unclassified sequences</taxon>
        <taxon>metagenomes</taxon>
        <taxon>ecological metagenomes</taxon>
    </lineage>
</organism>
<evidence type="ECO:0000256" key="1">
    <source>
        <dbReference type="SAM" id="MobiDB-lite"/>
    </source>
</evidence>